<keyword evidence="2" id="KW-0808">Transferase</keyword>
<evidence type="ECO:0000259" key="11">
    <source>
        <dbReference type="PROSITE" id="PS50011"/>
    </source>
</evidence>
<keyword evidence="13" id="KW-1185">Reference proteome</keyword>
<dbReference type="PROSITE" id="PS00108">
    <property type="entry name" value="PROTEIN_KINASE_ST"/>
    <property type="match status" value="1"/>
</dbReference>
<dbReference type="EMBL" id="JABAYA010000098">
    <property type="protein sequence ID" value="KAF7725374.1"/>
    <property type="molecule type" value="Genomic_DNA"/>
</dbReference>
<organism evidence="12 13">
    <name type="scientific">Apophysomyces ossiformis</name>
    <dbReference type="NCBI Taxonomy" id="679940"/>
    <lineage>
        <taxon>Eukaryota</taxon>
        <taxon>Fungi</taxon>
        <taxon>Fungi incertae sedis</taxon>
        <taxon>Mucoromycota</taxon>
        <taxon>Mucoromycotina</taxon>
        <taxon>Mucoromycetes</taxon>
        <taxon>Mucorales</taxon>
        <taxon>Mucorineae</taxon>
        <taxon>Mucoraceae</taxon>
        <taxon>Apophysomyces</taxon>
    </lineage>
</organism>
<dbReference type="InterPro" id="IPR011009">
    <property type="entry name" value="Kinase-like_dom_sf"/>
</dbReference>
<dbReference type="PANTHER" id="PTHR24350">
    <property type="entry name" value="SERINE/THREONINE-PROTEIN KINASE IAL-RELATED"/>
    <property type="match status" value="1"/>
</dbReference>
<dbReference type="OrthoDB" id="541276at2759"/>
<accession>A0A8H7ENZ8</accession>
<dbReference type="Gene3D" id="1.10.510.10">
    <property type="entry name" value="Transferase(Phosphotransferase) domain 1"/>
    <property type="match status" value="1"/>
</dbReference>
<dbReference type="AlphaFoldDB" id="A0A8H7ENZ8"/>
<keyword evidence="5 7" id="KW-0067">ATP-binding</keyword>
<dbReference type="InterPro" id="IPR030616">
    <property type="entry name" value="Aur-like"/>
</dbReference>
<evidence type="ECO:0000256" key="2">
    <source>
        <dbReference type="ARBA" id="ARBA00022679"/>
    </source>
</evidence>
<evidence type="ECO:0000256" key="5">
    <source>
        <dbReference type="ARBA" id="ARBA00022840"/>
    </source>
</evidence>
<evidence type="ECO:0000256" key="10">
    <source>
        <dbReference type="RuleBase" id="RU000304"/>
    </source>
</evidence>
<evidence type="ECO:0000313" key="12">
    <source>
        <dbReference type="EMBL" id="KAF7725374.1"/>
    </source>
</evidence>
<reference evidence="12" key="1">
    <citation type="submission" date="2020-01" db="EMBL/GenBank/DDBJ databases">
        <title>Genome Sequencing of Three Apophysomyces-Like Fungal Strains Confirms a Novel Fungal Genus in the Mucoromycota with divergent Burkholderia-like Endosymbiotic Bacteria.</title>
        <authorList>
            <person name="Stajich J.E."/>
            <person name="Macias A.M."/>
            <person name="Carter-House D."/>
            <person name="Lovett B."/>
            <person name="Kasson L.R."/>
            <person name="Berry K."/>
            <person name="Grigoriev I."/>
            <person name="Chang Y."/>
            <person name="Spatafora J."/>
            <person name="Kasson M.T."/>
        </authorList>
    </citation>
    <scope>NUCLEOTIDE SEQUENCE</scope>
    <source>
        <strain evidence="12">NRRL A-21654</strain>
    </source>
</reference>
<feature type="domain" description="Protein kinase" evidence="11">
    <location>
        <begin position="24"/>
        <end position="291"/>
    </location>
</feature>
<dbReference type="GO" id="GO:0004674">
    <property type="term" value="F:protein serine/threonine kinase activity"/>
    <property type="evidence" value="ECO:0007669"/>
    <property type="project" value="UniProtKB-KW"/>
</dbReference>
<dbReference type="GO" id="GO:0005524">
    <property type="term" value="F:ATP binding"/>
    <property type="evidence" value="ECO:0007669"/>
    <property type="project" value="UniProtKB-UniRule"/>
</dbReference>
<dbReference type="SUPFAM" id="SSF56112">
    <property type="entry name" value="Protein kinase-like (PK-like)"/>
    <property type="match status" value="1"/>
</dbReference>
<gene>
    <name evidence="12" type="ORF">EC973_009641</name>
</gene>
<evidence type="ECO:0000256" key="4">
    <source>
        <dbReference type="ARBA" id="ARBA00022777"/>
    </source>
</evidence>
<dbReference type="SMART" id="SM00220">
    <property type="entry name" value="S_TKc"/>
    <property type="match status" value="1"/>
</dbReference>
<comment type="caution">
    <text evidence="12">The sequence shown here is derived from an EMBL/GenBank/DDBJ whole genome shotgun (WGS) entry which is preliminary data.</text>
</comment>
<feature type="binding site" evidence="7">
    <location>
        <begin position="152"/>
        <end position="153"/>
    </location>
    <ligand>
        <name>ATP</name>
        <dbReference type="ChEBI" id="CHEBI:30616"/>
    </ligand>
</feature>
<keyword evidence="3 7" id="KW-0547">Nucleotide-binding</keyword>
<evidence type="ECO:0000256" key="9">
    <source>
        <dbReference type="PROSITE-ProRule" id="PRU10141"/>
    </source>
</evidence>
<dbReference type="PROSITE" id="PS00107">
    <property type="entry name" value="PROTEIN_KINASE_ATP"/>
    <property type="match status" value="1"/>
</dbReference>
<keyword evidence="1 10" id="KW-0723">Serine/threonine-protein kinase</keyword>
<proteinExistence type="inferred from homology"/>
<feature type="binding site" evidence="7">
    <location>
        <position position="173"/>
    </location>
    <ligand>
        <name>ATP</name>
        <dbReference type="ChEBI" id="CHEBI:30616"/>
    </ligand>
</feature>
<dbReference type="InterPro" id="IPR000719">
    <property type="entry name" value="Prot_kinase_dom"/>
</dbReference>
<evidence type="ECO:0000256" key="7">
    <source>
        <dbReference type="PIRSR" id="PIRSR630616-2"/>
    </source>
</evidence>
<evidence type="ECO:0000256" key="6">
    <source>
        <dbReference type="PIRSR" id="PIRSR630616-1"/>
    </source>
</evidence>
<feature type="active site" description="Proton acceptor" evidence="6">
    <location>
        <position position="148"/>
    </location>
</feature>
<keyword evidence="4" id="KW-0418">Kinase</keyword>
<evidence type="ECO:0000256" key="1">
    <source>
        <dbReference type="ARBA" id="ARBA00022527"/>
    </source>
</evidence>
<name>A0A8H7ENZ8_9FUNG</name>
<feature type="cross-link" description="Glycyl lysine isopeptide (Lys-Gly) (interchain with G-Cter in SUMO2)" evidence="8">
    <location>
        <position position="150"/>
    </location>
</feature>
<dbReference type="FunFam" id="3.30.200.20:FF:000042">
    <property type="entry name" value="Aurora kinase A"/>
    <property type="match status" value="1"/>
</dbReference>
<dbReference type="InterPro" id="IPR008271">
    <property type="entry name" value="Ser/Thr_kinase_AS"/>
</dbReference>
<dbReference type="Pfam" id="PF00069">
    <property type="entry name" value="Pkinase"/>
    <property type="match status" value="1"/>
</dbReference>
<evidence type="ECO:0000313" key="13">
    <source>
        <dbReference type="Proteomes" id="UP000605846"/>
    </source>
</evidence>
<dbReference type="Proteomes" id="UP000605846">
    <property type="component" value="Unassembled WGS sequence"/>
</dbReference>
<dbReference type="PROSITE" id="PS50011">
    <property type="entry name" value="PROTEIN_KINASE_DOM"/>
    <property type="match status" value="1"/>
</dbReference>
<evidence type="ECO:0000256" key="8">
    <source>
        <dbReference type="PIRSR" id="PIRSR630616-3"/>
    </source>
</evidence>
<feature type="binding site" evidence="7 9">
    <location>
        <position position="53"/>
    </location>
    <ligand>
        <name>ATP</name>
        <dbReference type="ChEBI" id="CHEBI:30616"/>
    </ligand>
</feature>
<dbReference type="InterPro" id="IPR017441">
    <property type="entry name" value="Protein_kinase_ATP_BS"/>
</dbReference>
<sequence>MVTQQDYWTEVSASMVDKVIDDNYQLLEELGRGSYGCLFLGQCLTDNTYVAIKILSKSGLDHQQLQLQQLEIDIQASLKHPYLLGLHRVIQDDKYIFMVMELCDQGDLFDFVIRDPSAVRDERLVKTVFSQILEGVEHMHAQHIYHRDIKLENVLLKCDDEDNDDEFVCKVADFGLATRERYSLEFGCGSTTYLAPEHFDDDQTILVPYDAAASDTWSLGILLLALIFGRNPWQEATSMDPAYAEFKRNPIMLKEQLFPSLTMSCYRFLTKILSIHAADRPSVAEMREQFLALDRLVLDDTDDEFSDEEEPLSPVDIPTAAPQKLDKVSFDSAIFSGGTGTSWSDMIEEEERAADPECDPFAHVYPDHEEDDDIDMFVHSQEKESWWL</sequence>
<protein>
    <recommendedName>
        <fullName evidence="11">Protein kinase domain-containing protein</fullName>
    </recommendedName>
</protein>
<comment type="similarity">
    <text evidence="10">Belongs to the protein kinase superfamily.</text>
</comment>
<evidence type="ECO:0000256" key="3">
    <source>
        <dbReference type="ARBA" id="ARBA00022741"/>
    </source>
</evidence>